<feature type="transmembrane region" description="Helical" evidence="8">
    <location>
        <begin position="140"/>
        <end position="162"/>
    </location>
</feature>
<dbReference type="InterPro" id="IPR003593">
    <property type="entry name" value="AAA+_ATPase"/>
</dbReference>
<evidence type="ECO:0000256" key="8">
    <source>
        <dbReference type="SAM" id="Phobius"/>
    </source>
</evidence>
<dbReference type="SUPFAM" id="SSF90123">
    <property type="entry name" value="ABC transporter transmembrane region"/>
    <property type="match status" value="1"/>
</dbReference>
<comment type="subcellular location">
    <subcellularLocation>
        <location evidence="1">Cell membrane</location>
        <topology evidence="1">Multi-pass membrane protein</topology>
    </subcellularLocation>
</comment>
<evidence type="ECO:0000256" key="2">
    <source>
        <dbReference type="ARBA" id="ARBA00022692"/>
    </source>
</evidence>
<accession>A0ABV8LUS3</accession>
<feature type="transmembrane region" description="Helical" evidence="8">
    <location>
        <begin position="168"/>
        <end position="188"/>
    </location>
</feature>
<proteinExistence type="predicted"/>
<evidence type="ECO:0000256" key="4">
    <source>
        <dbReference type="ARBA" id="ARBA00022840"/>
    </source>
</evidence>
<name>A0ABV8LUS3_9ACTN</name>
<dbReference type="Proteomes" id="UP001595816">
    <property type="component" value="Unassembled WGS sequence"/>
</dbReference>
<feature type="domain" description="ABC transporter" evidence="9">
    <location>
        <begin position="346"/>
        <end position="585"/>
    </location>
</feature>
<evidence type="ECO:0000259" key="10">
    <source>
        <dbReference type="PROSITE" id="PS50929"/>
    </source>
</evidence>
<reference evidence="12" key="1">
    <citation type="journal article" date="2019" name="Int. J. Syst. Evol. Microbiol.">
        <title>The Global Catalogue of Microorganisms (GCM) 10K type strain sequencing project: providing services to taxonomists for standard genome sequencing and annotation.</title>
        <authorList>
            <consortium name="The Broad Institute Genomics Platform"/>
            <consortium name="The Broad Institute Genome Sequencing Center for Infectious Disease"/>
            <person name="Wu L."/>
            <person name="Ma J."/>
        </authorList>
    </citation>
    <scope>NUCLEOTIDE SEQUENCE [LARGE SCALE GENOMIC DNA]</scope>
    <source>
        <strain evidence="12">CGMCC 4.7289</strain>
    </source>
</reference>
<keyword evidence="3" id="KW-0547">Nucleotide-binding</keyword>
<feature type="transmembrane region" description="Helical" evidence="8">
    <location>
        <begin position="65"/>
        <end position="87"/>
    </location>
</feature>
<dbReference type="PROSITE" id="PS50893">
    <property type="entry name" value="ABC_TRANSPORTER_2"/>
    <property type="match status" value="1"/>
</dbReference>
<dbReference type="EMBL" id="JBHSAY010000015">
    <property type="protein sequence ID" value="MFC4134183.1"/>
    <property type="molecule type" value="Genomic_DNA"/>
</dbReference>
<dbReference type="SUPFAM" id="SSF52540">
    <property type="entry name" value="P-loop containing nucleoside triphosphate hydrolases"/>
    <property type="match status" value="1"/>
</dbReference>
<dbReference type="Gene3D" id="3.40.50.300">
    <property type="entry name" value="P-loop containing nucleotide triphosphate hydrolases"/>
    <property type="match status" value="1"/>
</dbReference>
<gene>
    <name evidence="11" type="ORF">ACFOZ4_26535</name>
</gene>
<organism evidence="11 12">
    <name type="scientific">Hamadaea flava</name>
    <dbReference type="NCBI Taxonomy" id="1742688"/>
    <lineage>
        <taxon>Bacteria</taxon>
        <taxon>Bacillati</taxon>
        <taxon>Actinomycetota</taxon>
        <taxon>Actinomycetes</taxon>
        <taxon>Micromonosporales</taxon>
        <taxon>Micromonosporaceae</taxon>
        <taxon>Hamadaea</taxon>
    </lineage>
</organism>
<evidence type="ECO:0000256" key="1">
    <source>
        <dbReference type="ARBA" id="ARBA00004651"/>
    </source>
</evidence>
<evidence type="ECO:0000256" key="3">
    <source>
        <dbReference type="ARBA" id="ARBA00022741"/>
    </source>
</evidence>
<evidence type="ECO:0000256" key="6">
    <source>
        <dbReference type="ARBA" id="ARBA00023136"/>
    </source>
</evidence>
<keyword evidence="4 11" id="KW-0067">ATP-binding</keyword>
<evidence type="ECO:0000313" key="11">
    <source>
        <dbReference type="EMBL" id="MFC4134183.1"/>
    </source>
</evidence>
<sequence>MTGRDVIGRGLRVLWAGVQHEPKIFTIATIGSVLFGLLTIGTAYALGYVVGHVVEPAFATERYEWGTLLLAAGLVLAVSAGKVIGIFGRRLGSGFMQFRLQALYRRKVTRRYLELPPAWHARHSTGSLLSNANSDVEATWWPIAPLPFAIGSIVMMVAAVVVLFFTDWVLALVGLAVFPALFSLNVVYSRRMAPRQAKAQSLRASVSGIAHESFDGALVVKTMGREQAETERFAAKAAELRDALIRVGRLRGVFDPSLESLPSVGTLAVLVAGAWRVQSGAISLQDLISVTLLFTVMAFPVRSIGWVLGELPRSVAGWDRVQRVLTATGEMAYGESGVPGDGPAEIAFDRVDFSYVDGERVLHDVTFKVKPGKTVALVGPTGSGKSTVATLASRLLDPDSGEIKLGGVPATDLAAADLAAAVALVPQLSFAFDDTVRANVTLDRLRPDGTPISDDETWAALATAQVKPFVERLPDGLDTELGERGTTLSGGQRQRLVLARALAGQPRVLILDDATSAVDPRVEAAILRSLRSTSGGATILVVAYRRATIALADEVIYLEQGRVVAHGTHTQLLESVPGYAGLVTAYEKAEAERDRSYDAEEPEDDLEEPDTAMEIVR</sequence>
<feature type="transmembrane region" description="Helical" evidence="8">
    <location>
        <begin position="24"/>
        <end position="45"/>
    </location>
</feature>
<feature type="domain" description="ABC transmembrane type-1" evidence="10">
    <location>
        <begin position="27"/>
        <end position="313"/>
    </location>
</feature>
<evidence type="ECO:0000256" key="7">
    <source>
        <dbReference type="SAM" id="MobiDB-lite"/>
    </source>
</evidence>
<comment type="caution">
    <text evidence="11">The sequence shown here is derived from an EMBL/GenBank/DDBJ whole genome shotgun (WGS) entry which is preliminary data.</text>
</comment>
<feature type="compositionally biased region" description="Acidic residues" evidence="7">
    <location>
        <begin position="599"/>
        <end position="611"/>
    </location>
</feature>
<evidence type="ECO:0000259" key="9">
    <source>
        <dbReference type="PROSITE" id="PS50893"/>
    </source>
</evidence>
<dbReference type="Gene3D" id="1.20.1560.10">
    <property type="entry name" value="ABC transporter type 1, transmembrane domain"/>
    <property type="match status" value="1"/>
</dbReference>
<dbReference type="PROSITE" id="PS00211">
    <property type="entry name" value="ABC_TRANSPORTER_1"/>
    <property type="match status" value="1"/>
</dbReference>
<feature type="region of interest" description="Disordered" evidence="7">
    <location>
        <begin position="590"/>
        <end position="617"/>
    </location>
</feature>
<dbReference type="Pfam" id="PF00005">
    <property type="entry name" value="ABC_tran"/>
    <property type="match status" value="1"/>
</dbReference>
<dbReference type="Pfam" id="PF00664">
    <property type="entry name" value="ABC_membrane"/>
    <property type="match status" value="1"/>
</dbReference>
<dbReference type="InterPro" id="IPR017871">
    <property type="entry name" value="ABC_transporter-like_CS"/>
</dbReference>
<evidence type="ECO:0000313" key="12">
    <source>
        <dbReference type="Proteomes" id="UP001595816"/>
    </source>
</evidence>
<keyword evidence="6 8" id="KW-0472">Membrane</keyword>
<evidence type="ECO:0000256" key="5">
    <source>
        <dbReference type="ARBA" id="ARBA00022989"/>
    </source>
</evidence>
<protein>
    <submittedName>
        <fullName evidence="11">ABC transporter ATP-binding protein</fullName>
    </submittedName>
</protein>
<dbReference type="RefSeq" id="WP_253763894.1">
    <property type="nucleotide sequence ID" value="NZ_JAMZDZ010000001.1"/>
</dbReference>
<keyword evidence="5 8" id="KW-1133">Transmembrane helix</keyword>
<dbReference type="InterPro" id="IPR011527">
    <property type="entry name" value="ABC1_TM_dom"/>
</dbReference>
<dbReference type="InterPro" id="IPR003439">
    <property type="entry name" value="ABC_transporter-like_ATP-bd"/>
</dbReference>
<dbReference type="InterPro" id="IPR027417">
    <property type="entry name" value="P-loop_NTPase"/>
</dbReference>
<dbReference type="PANTHER" id="PTHR24221">
    <property type="entry name" value="ATP-BINDING CASSETTE SUB-FAMILY B"/>
    <property type="match status" value="1"/>
</dbReference>
<dbReference type="InterPro" id="IPR036640">
    <property type="entry name" value="ABC1_TM_sf"/>
</dbReference>
<dbReference type="InterPro" id="IPR039421">
    <property type="entry name" value="Type_1_exporter"/>
</dbReference>
<keyword evidence="2 8" id="KW-0812">Transmembrane</keyword>
<dbReference type="PANTHER" id="PTHR24221:SF654">
    <property type="entry name" value="ATP-BINDING CASSETTE SUB-FAMILY B MEMBER 6"/>
    <property type="match status" value="1"/>
</dbReference>
<dbReference type="GO" id="GO:0005524">
    <property type="term" value="F:ATP binding"/>
    <property type="evidence" value="ECO:0007669"/>
    <property type="project" value="UniProtKB-KW"/>
</dbReference>
<dbReference type="PROSITE" id="PS50929">
    <property type="entry name" value="ABC_TM1F"/>
    <property type="match status" value="1"/>
</dbReference>
<dbReference type="SMART" id="SM00382">
    <property type="entry name" value="AAA"/>
    <property type="match status" value="1"/>
</dbReference>
<keyword evidence="12" id="KW-1185">Reference proteome</keyword>